<evidence type="ECO:0000256" key="2">
    <source>
        <dbReference type="ARBA" id="ARBA00022448"/>
    </source>
</evidence>
<dbReference type="Pfam" id="PF00497">
    <property type="entry name" value="SBP_bac_3"/>
    <property type="match status" value="1"/>
</dbReference>
<dbReference type="GO" id="GO:0030288">
    <property type="term" value="C:outer membrane-bounded periplasmic space"/>
    <property type="evidence" value="ECO:0007669"/>
    <property type="project" value="TreeGrafter"/>
</dbReference>
<dbReference type="InterPro" id="IPR051455">
    <property type="entry name" value="Bact_solute-bind_prot3"/>
</dbReference>
<dbReference type="InterPro" id="IPR001638">
    <property type="entry name" value="Solute-binding_3/MltF_N"/>
</dbReference>
<evidence type="ECO:0000313" key="7">
    <source>
        <dbReference type="Proteomes" id="UP000185434"/>
    </source>
</evidence>
<proteinExistence type="inferred from homology"/>
<dbReference type="KEGG" id="cfk:CFRA_07135"/>
<evidence type="ECO:0000313" key="6">
    <source>
        <dbReference type="EMBL" id="APT89063.1"/>
    </source>
</evidence>
<evidence type="ECO:0000256" key="4">
    <source>
        <dbReference type="SAM" id="SignalP"/>
    </source>
</evidence>
<feature type="signal peptide" evidence="4">
    <location>
        <begin position="1"/>
        <end position="26"/>
    </location>
</feature>
<sequence length="284" mass="30102">MTAKAPAAPAALVACVAALTALTACAEEPEDGLLADMRAGTVAVGVKYDQPGLGLREPDGTMRGLDVEIADRVLSRVAEDRGWEPPRITWTETPTGRRETSLRQGRVNMVVASYTINEERARSVQFAGPYLLTHQALLVEVDGDVDGPADLEGRTLCSVTGSTPAQTVQQEIPGVRLRELPTYSDCVSALRSGEVDAVTTDAAVLAGYADQQPSRLRMTELHRRNSTEPLSVEHYGIGLAPGDEAGAEAVDDALREMQENGEIAELIEKNLGDAAGVSPAGPED</sequence>
<organism evidence="6 7">
    <name type="scientific">Corynebacterium frankenforstense DSM 45800</name>
    <dbReference type="NCBI Taxonomy" id="1437875"/>
    <lineage>
        <taxon>Bacteria</taxon>
        <taxon>Bacillati</taxon>
        <taxon>Actinomycetota</taxon>
        <taxon>Actinomycetes</taxon>
        <taxon>Mycobacteriales</taxon>
        <taxon>Corynebacteriaceae</taxon>
        <taxon>Corynebacterium</taxon>
    </lineage>
</organism>
<evidence type="ECO:0000259" key="5">
    <source>
        <dbReference type="SMART" id="SM00062"/>
    </source>
</evidence>
<dbReference type="GO" id="GO:0006865">
    <property type="term" value="P:amino acid transport"/>
    <property type="evidence" value="ECO:0007669"/>
    <property type="project" value="TreeGrafter"/>
</dbReference>
<keyword evidence="2" id="KW-0813">Transport</keyword>
<dbReference type="PANTHER" id="PTHR30085">
    <property type="entry name" value="AMINO ACID ABC TRANSPORTER PERMEASE"/>
    <property type="match status" value="1"/>
</dbReference>
<dbReference type="CDD" id="cd13690">
    <property type="entry name" value="PBP2_GluB"/>
    <property type="match status" value="1"/>
</dbReference>
<evidence type="ECO:0000256" key="1">
    <source>
        <dbReference type="ARBA" id="ARBA00010333"/>
    </source>
</evidence>
<reference evidence="6 7" key="1">
    <citation type="submission" date="2014-08" db="EMBL/GenBank/DDBJ databases">
        <title>Complete genome sequence of Corynebacterium frankenforstense ST18(T) (=DSM 45800(T)), isolated from raw cow milk.</title>
        <authorList>
            <person name="Ruckert C."/>
            <person name="Albersmeier A."/>
            <person name="Winkler A."/>
            <person name="Lipski A."/>
            <person name="Kalinowski J."/>
        </authorList>
    </citation>
    <scope>NUCLEOTIDE SEQUENCE [LARGE SCALE GENOMIC DNA]</scope>
    <source>
        <strain evidence="6 7">ST18</strain>
    </source>
</reference>
<keyword evidence="7" id="KW-1185">Reference proteome</keyword>
<dbReference type="AlphaFoldDB" id="A0A1L7CT87"/>
<dbReference type="SUPFAM" id="SSF53850">
    <property type="entry name" value="Periplasmic binding protein-like II"/>
    <property type="match status" value="1"/>
</dbReference>
<dbReference type="GO" id="GO:0005576">
    <property type="term" value="C:extracellular region"/>
    <property type="evidence" value="ECO:0007669"/>
    <property type="project" value="TreeGrafter"/>
</dbReference>
<dbReference type="RefSeq" id="WP_075664046.1">
    <property type="nucleotide sequence ID" value="NZ_CP009247.1"/>
</dbReference>
<dbReference type="Gene3D" id="3.40.190.10">
    <property type="entry name" value="Periplasmic binding protein-like II"/>
    <property type="match status" value="2"/>
</dbReference>
<feature type="chain" id="PRO_5012295579" evidence="4">
    <location>
        <begin position="27"/>
        <end position="284"/>
    </location>
</feature>
<dbReference type="PROSITE" id="PS51257">
    <property type="entry name" value="PROKAR_LIPOPROTEIN"/>
    <property type="match status" value="1"/>
</dbReference>
<dbReference type="SMART" id="SM00062">
    <property type="entry name" value="PBPb"/>
    <property type="match status" value="1"/>
</dbReference>
<dbReference type="STRING" id="1437875.CFRA_07135"/>
<dbReference type="Proteomes" id="UP000185434">
    <property type="component" value="Chromosome"/>
</dbReference>
<evidence type="ECO:0000256" key="3">
    <source>
        <dbReference type="ARBA" id="ARBA00022729"/>
    </source>
</evidence>
<dbReference type="PANTHER" id="PTHR30085:SF6">
    <property type="entry name" value="ABC TRANSPORTER GLUTAMINE-BINDING PROTEIN GLNH"/>
    <property type="match status" value="1"/>
</dbReference>
<dbReference type="OrthoDB" id="9807888at2"/>
<accession>A0A1L7CT87</accession>
<feature type="domain" description="Solute-binding protein family 3/N-terminal" evidence="5">
    <location>
        <begin position="41"/>
        <end position="274"/>
    </location>
</feature>
<dbReference type="EMBL" id="CP009247">
    <property type="protein sequence ID" value="APT89063.1"/>
    <property type="molecule type" value="Genomic_DNA"/>
</dbReference>
<protein>
    <submittedName>
        <fullName evidence="6">Glutamate-binding protein</fullName>
    </submittedName>
</protein>
<comment type="similarity">
    <text evidence="1">Belongs to the bacterial solute-binding protein 3 family.</text>
</comment>
<gene>
    <name evidence="6" type="ORF">CFRA_07135</name>
</gene>
<name>A0A1L7CT87_9CORY</name>
<keyword evidence="3 4" id="KW-0732">Signal</keyword>